<dbReference type="GO" id="GO:0046872">
    <property type="term" value="F:metal ion binding"/>
    <property type="evidence" value="ECO:0007669"/>
    <property type="project" value="UniProtKB-KW"/>
</dbReference>
<evidence type="ECO:0000313" key="13">
    <source>
        <dbReference type="Proteomes" id="UP000182471"/>
    </source>
</evidence>
<evidence type="ECO:0000256" key="2">
    <source>
        <dbReference type="ARBA" id="ARBA00022705"/>
    </source>
</evidence>
<dbReference type="SMART" id="SM00532">
    <property type="entry name" value="LIGANc"/>
    <property type="match status" value="1"/>
</dbReference>
<dbReference type="Proteomes" id="UP000182471">
    <property type="component" value="Unassembled WGS sequence"/>
</dbReference>
<dbReference type="InterPro" id="IPR001357">
    <property type="entry name" value="BRCT_dom"/>
</dbReference>
<feature type="binding site" evidence="10">
    <location>
        <position position="410"/>
    </location>
    <ligand>
        <name>Zn(2+)</name>
        <dbReference type="ChEBI" id="CHEBI:29105"/>
    </ligand>
</feature>
<sequence>MEKRTRIEELVDKLNMASEAYYSGGNEIMSNYEWDSLFDELVMLENETGIVLENSPTQTVGTDKETGKKEQHEYQALSLAKTKSVDELIKWAENRDIWLSWKLDGLTLVLTYDDGKLSKIVTRGNGTIGTNITHLKSVISGYPLNIDYKGHMVVRGEATISYTDFNNINDMIEDDDEKYANPRNLASGSLNLDNPEEVKKRHVEFNAFTLVHIDDAINSWGDRMEFLEKLGFTVVKRELCTTLTIRDAVNRWTNDVETGKMDIPVDGLVICYDDVEYSQTGSVTGHHATRAGLAFKWQDESVKSKLKYVEWSCAVSTISPVAVFEPVQIEGTTVSRASLCNLSEIERLDLKEEAEIEVIKANKIIPKVISSQNGIGDLKIPDVCPVCGAKTSIHISKTGTKTLHCVNEECSAKHVKRFERFVSKNGMDIEGLSVQTILRFMNEGFISDFKDIYELNKHYDTIKKLEGFGEKSCENLDAAIKKSIMVKAVNFIYSLCIPMIGLDAAKRIVSSLGFEEFVNRLEQFIPFVDIDGIGDEKSSSIIKWYQDEKNQEEFKALLNIISITEGDKVVLEGGKCQGITFVITGDVHSFKNRSEFKAYVESEGGKVTGSVSKKTNYLVNNDIESMSAKNNKARELNIPIISEDEFIERFGK</sequence>
<dbReference type="Gene3D" id="3.40.50.10190">
    <property type="entry name" value="BRCT domain"/>
    <property type="match status" value="1"/>
</dbReference>
<evidence type="ECO:0000256" key="7">
    <source>
        <dbReference type="ARBA" id="ARBA00023204"/>
    </source>
</evidence>
<dbReference type="EC" id="6.5.1.2" evidence="10"/>
<dbReference type="CDD" id="cd17748">
    <property type="entry name" value="BRCT_DNA_ligase_like"/>
    <property type="match status" value="1"/>
</dbReference>
<feature type="binding site" evidence="10">
    <location>
        <position position="296"/>
    </location>
    <ligand>
        <name>NAD(+)</name>
        <dbReference type="ChEBI" id="CHEBI:57540"/>
    </ligand>
</feature>
<dbReference type="SUPFAM" id="SSF50249">
    <property type="entry name" value="Nucleic acid-binding proteins"/>
    <property type="match status" value="1"/>
</dbReference>
<dbReference type="PROSITE" id="PS50172">
    <property type="entry name" value="BRCT"/>
    <property type="match status" value="1"/>
</dbReference>
<gene>
    <name evidence="10" type="primary">ligA</name>
    <name evidence="12" type="ORF">SAMN02910429_00299</name>
</gene>
<keyword evidence="5 10" id="KW-0862">Zinc</keyword>
<dbReference type="HAMAP" id="MF_01588">
    <property type="entry name" value="DNA_ligase_A"/>
    <property type="match status" value="1"/>
</dbReference>
<dbReference type="NCBIfam" id="NF005932">
    <property type="entry name" value="PRK07956.1"/>
    <property type="match status" value="1"/>
</dbReference>
<organism evidence="12 13">
    <name type="scientific">Lachnobacterium bovis</name>
    <dbReference type="NCBI Taxonomy" id="140626"/>
    <lineage>
        <taxon>Bacteria</taxon>
        <taxon>Bacillati</taxon>
        <taxon>Bacillota</taxon>
        <taxon>Clostridia</taxon>
        <taxon>Lachnospirales</taxon>
        <taxon>Lachnospiraceae</taxon>
        <taxon>Lachnobacterium</taxon>
    </lineage>
</organism>
<dbReference type="Gene3D" id="2.40.50.140">
    <property type="entry name" value="Nucleic acid-binding proteins"/>
    <property type="match status" value="1"/>
</dbReference>
<comment type="catalytic activity">
    <reaction evidence="9 10">
        <text>NAD(+) + (deoxyribonucleotide)n-3'-hydroxyl + 5'-phospho-(deoxyribonucleotide)m = (deoxyribonucleotide)n+m + AMP + beta-nicotinamide D-nucleotide.</text>
        <dbReference type="EC" id="6.5.1.2"/>
    </reaction>
</comment>
<reference evidence="13" key="1">
    <citation type="submission" date="2016-10" db="EMBL/GenBank/DDBJ databases">
        <authorList>
            <person name="Varghese N."/>
            <person name="Submissions S."/>
        </authorList>
    </citation>
    <scope>NUCLEOTIDE SEQUENCE [LARGE SCALE GENOMIC DNA]</scope>
    <source>
        <strain evidence="13">S1b</strain>
    </source>
</reference>
<evidence type="ECO:0000259" key="11">
    <source>
        <dbReference type="PROSITE" id="PS50172"/>
    </source>
</evidence>
<feature type="binding site" evidence="10">
    <location>
        <position position="387"/>
    </location>
    <ligand>
        <name>Zn(2+)</name>
        <dbReference type="ChEBI" id="CHEBI:29105"/>
    </ligand>
</feature>
<feature type="binding site" evidence="10">
    <location>
        <position position="123"/>
    </location>
    <ligand>
        <name>NAD(+)</name>
        <dbReference type="ChEBI" id="CHEBI:57540"/>
    </ligand>
</feature>
<feature type="active site" description="N6-AMP-lysine intermediate" evidence="10">
    <location>
        <position position="102"/>
    </location>
</feature>
<keyword evidence="10" id="KW-0460">Magnesium</keyword>
<evidence type="ECO:0000256" key="3">
    <source>
        <dbReference type="ARBA" id="ARBA00022723"/>
    </source>
</evidence>
<comment type="similarity">
    <text evidence="10">Belongs to the NAD-dependent DNA ligase family. LigA subfamily.</text>
</comment>
<comment type="cofactor">
    <cofactor evidence="10">
        <name>Mg(2+)</name>
        <dbReference type="ChEBI" id="CHEBI:18420"/>
    </cofactor>
    <cofactor evidence="10">
        <name>Mn(2+)</name>
        <dbReference type="ChEBI" id="CHEBI:29035"/>
    </cofactor>
</comment>
<keyword evidence="1 10" id="KW-0436">Ligase</keyword>
<keyword evidence="4 10" id="KW-0227">DNA damage</keyword>
<feature type="binding site" evidence="10">
    <location>
        <position position="405"/>
    </location>
    <ligand>
        <name>Zn(2+)</name>
        <dbReference type="ChEBI" id="CHEBI:29105"/>
    </ligand>
</feature>
<keyword evidence="3 10" id="KW-0479">Metal-binding</keyword>
<feature type="binding site" evidence="10">
    <location>
        <position position="384"/>
    </location>
    <ligand>
        <name>Zn(2+)</name>
        <dbReference type="ChEBI" id="CHEBI:29105"/>
    </ligand>
</feature>
<dbReference type="Gene3D" id="1.10.287.610">
    <property type="entry name" value="Helix hairpin bin"/>
    <property type="match status" value="1"/>
</dbReference>
<dbReference type="Pfam" id="PF00533">
    <property type="entry name" value="BRCT"/>
    <property type="match status" value="1"/>
</dbReference>
<dbReference type="InterPro" id="IPR004150">
    <property type="entry name" value="NAD_DNA_ligase_OB"/>
</dbReference>
<dbReference type="Pfam" id="PF03120">
    <property type="entry name" value="OB_DNA_ligase"/>
    <property type="match status" value="1"/>
</dbReference>
<dbReference type="Gene3D" id="1.10.150.20">
    <property type="entry name" value="5' to 3' exonuclease, C-terminal subdomain"/>
    <property type="match status" value="2"/>
</dbReference>
<keyword evidence="6 10" id="KW-0520">NAD</keyword>
<feature type="domain" description="BRCT" evidence="11">
    <location>
        <begin position="577"/>
        <end position="652"/>
    </location>
</feature>
<dbReference type="Gene3D" id="3.30.470.30">
    <property type="entry name" value="DNA ligase/mRNA capping enzyme"/>
    <property type="match status" value="1"/>
</dbReference>
<proteinExistence type="inferred from homology"/>
<dbReference type="GO" id="GO:0003911">
    <property type="term" value="F:DNA ligase (NAD+) activity"/>
    <property type="evidence" value="ECO:0007669"/>
    <property type="project" value="UniProtKB-UniRule"/>
</dbReference>
<dbReference type="InterPro" id="IPR010994">
    <property type="entry name" value="RuvA_2-like"/>
</dbReference>
<evidence type="ECO:0000256" key="5">
    <source>
        <dbReference type="ARBA" id="ARBA00022833"/>
    </source>
</evidence>
<protein>
    <recommendedName>
        <fullName evidence="10">DNA ligase</fullName>
        <ecNumber evidence="10">6.5.1.2</ecNumber>
    </recommendedName>
    <alternativeName>
        <fullName evidence="10">Polydeoxyribonucleotide synthase [NAD(+)]</fullName>
    </alternativeName>
</protein>
<dbReference type="RefSeq" id="WP_074730333.1">
    <property type="nucleotide sequence ID" value="NZ_FOGW01000005.1"/>
</dbReference>
<evidence type="ECO:0000313" key="12">
    <source>
        <dbReference type="EMBL" id="SER51515.1"/>
    </source>
</evidence>
<keyword evidence="8 10" id="KW-0464">Manganese</keyword>
<dbReference type="Pfam" id="PF01653">
    <property type="entry name" value="DNA_ligase_aden"/>
    <property type="match status" value="1"/>
</dbReference>
<keyword evidence="7 10" id="KW-0234">DNA repair</keyword>
<dbReference type="GO" id="GO:0006260">
    <property type="term" value="P:DNA replication"/>
    <property type="evidence" value="ECO:0007669"/>
    <property type="project" value="UniProtKB-KW"/>
</dbReference>
<dbReference type="InterPro" id="IPR013839">
    <property type="entry name" value="DNAligase_adenylation"/>
</dbReference>
<dbReference type="PIRSF" id="PIRSF001604">
    <property type="entry name" value="LigA"/>
    <property type="match status" value="1"/>
</dbReference>
<feature type="binding site" evidence="10">
    <location>
        <begin position="78"/>
        <end position="79"/>
    </location>
    <ligand>
        <name>NAD(+)</name>
        <dbReference type="ChEBI" id="CHEBI:57540"/>
    </ligand>
</feature>
<accession>A0A1H9PUJ9</accession>
<keyword evidence="2 10" id="KW-0235">DNA replication</keyword>
<evidence type="ECO:0000256" key="8">
    <source>
        <dbReference type="ARBA" id="ARBA00023211"/>
    </source>
</evidence>
<dbReference type="EMBL" id="FOGW01000005">
    <property type="protein sequence ID" value="SER51515.1"/>
    <property type="molecule type" value="Genomic_DNA"/>
</dbReference>
<dbReference type="SMART" id="SM00292">
    <property type="entry name" value="BRCT"/>
    <property type="match status" value="1"/>
</dbReference>
<dbReference type="InterPro" id="IPR012340">
    <property type="entry name" value="NA-bd_OB-fold"/>
</dbReference>
<feature type="binding site" evidence="10">
    <location>
        <position position="157"/>
    </location>
    <ligand>
        <name>NAD(+)</name>
        <dbReference type="ChEBI" id="CHEBI:57540"/>
    </ligand>
</feature>
<evidence type="ECO:0000256" key="1">
    <source>
        <dbReference type="ARBA" id="ARBA00022598"/>
    </source>
</evidence>
<dbReference type="SUPFAM" id="SSF47781">
    <property type="entry name" value="RuvA domain 2-like"/>
    <property type="match status" value="1"/>
</dbReference>
<dbReference type="GO" id="GO:0006281">
    <property type="term" value="P:DNA repair"/>
    <property type="evidence" value="ECO:0007669"/>
    <property type="project" value="UniProtKB-KW"/>
</dbReference>
<evidence type="ECO:0000256" key="9">
    <source>
        <dbReference type="ARBA" id="ARBA00034005"/>
    </source>
</evidence>
<comment type="caution">
    <text evidence="10">Lacks conserved residue(s) required for the propagation of feature annotation.</text>
</comment>
<evidence type="ECO:0000256" key="10">
    <source>
        <dbReference type="HAMAP-Rule" id="MF_01588"/>
    </source>
</evidence>
<dbReference type="SUPFAM" id="SSF56091">
    <property type="entry name" value="DNA ligase/mRNA capping enzyme, catalytic domain"/>
    <property type="match status" value="1"/>
</dbReference>
<evidence type="ECO:0000256" key="6">
    <source>
        <dbReference type="ARBA" id="ARBA00023027"/>
    </source>
</evidence>
<dbReference type="InterPro" id="IPR013840">
    <property type="entry name" value="DNAligase_N"/>
</dbReference>
<dbReference type="AlphaFoldDB" id="A0A1H9PUJ9"/>
<dbReference type="SUPFAM" id="SSF52113">
    <property type="entry name" value="BRCT domain"/>
    <property type="match status" value="1"/>
</dbReference>
<dbReference type="InterPro" id="IPR001679">
    <property type="entry name" value="DNA_ligase"/>
</dbReference>
<dbReference type="InterPro" id="IPR036420">
    <property type="entry name" value="BRCT_dom_sf"/>
</dbReference>
<name>A0A1H9PUJ9_9FIRM</name>
<evidence type="ECO:0000256" key="4">
    <source>
        <dbReference type="ARBA" id="ARBA00022763"/>
    </source>
</evidence>
<comment type="function">
    <text evidence="10">DNA ligase that catalyzes the formation of phosphodiester linkages between 5'-phosphoryl and 3'-hydroxyl groups in double-stranded DNA using NAD as a coenzyme and as the energy source for the reaction. It is essential for DNA replication and repair of damaged DNA.</text>
</comment>
<keyword evidence="13" id="KW-1185">Reference proteome</keyword>